<protein>
    <submittedName>
        <fullName evidence="2">Uncharacterized protein</fullName>
    </submittedName>
</protein>
<name>A0A9P0FV85_CHRIL</name>
<sequence length="413" mass="46718">MNELLQKHGCSNVFSVPNGLRELMSDITREVLRWQPPKLYDFITNYLSALLITREHGILAVKILDDLCDCRPSVSEHLLRVGMEEEDVDIVANIIKTEVEGLELEKGKEKVKETAILKKILQKVPMDEELSAKVCQVARNAHRDYWYRKNLLMKGMSENPEEPWEQAAMHTLEVYKKTRPSLSDLHRASDRIQAAYRGYHVRRNVLRHLQPQDKKKKHGRKVGIPGPPLDIAGSRELNLGPVIKIKVPEDDVTGLFDAETKEKHGLSYDPMMTLTHKEDDAYLEEKKTQAGSNAIKVQQFSVMTSLTQTAPTMRVFLSESTAAANRVDDEDDPYVHYQRISFAEAPPEIITDYDDEPEVPEEPGLGADDRSVAPPLPFEIPEELPVSPRMASAPQSARTDVEDATDGNAEYKE</sequence>
<gene>
    <name evidence="2" type="ORF">CINC_LOCUS4027</name>
</gene>
<dbReference type="SUPFAM" id="SSF47391">
    <property type="entry name" value="Dimerization-anchoring domain of cAMP-dependent PK regulatory subunit"/>
    <property type="match status" value="1"/>
</dbReference>
<dbReference type="CDD" id="cd23767">
    <property type="entry name" value="IQCD"/>
    <property type="match status" value="1"/>
</dbReference>
<dbReference type="PROSITE" id="PS50096">
    <property type="entry name" value="IQ"/>
    <property type="match status" value="1"/>
</dbReference>
<proteinExistence type="predicted"/>
<dbReference type="CDD" id="cd12084">
    <property type="entry name" value="DD_RII_PKA-like"/>
    <property type="match status" value="1"/>
</dbReference>
<dbReference type="Gene3D" id="1.20.890.10">
    <property type="entry name" value="cAMP-dependent protein kinase regulatory subunit, dimerization-anchoring domain"/>
    <property type="match status" value="1"/>
</dbReference>
<evidence type="ECO:0000256" key="1">
    <source>
        <dbReference type="SAM" id="MobiDB-lite"/>
    </source>
</evidence>
<feature type="compositionally biased region" description="Acidic residues" evidence="1">
    <location>
        <begin position="352"/>
        <end position="361"/>
    </location>
</feature>
<dbReference type="OrthoDB" id="26525at2759"/>
<dbReference type="Proteomes" id="UP001154114">
    <property type="component" value="Chromosome 16"/>
</dbReference>
<reference evidence="2" key="1">
    <citation type="submission" date="2021-12" db="EMBL/GenBank/DDBJ databases">
        <authorList>
            <person name="King R."/>
        </authorList>
    </citation>
    <scope>NUCLEOTIDE SEQUENCE</scope>
</reference>
<keyword evidence="3" id="KW-1185">Reference proteome</keyword>
<evidence type="ECO:0000313" key="2">
    <source>
        <dbReference type="EMBL" id="CAH0588229.1"/>
    </source>
</evidence>
<accession>A0A9P0FV85</accession>
<dbReference type="EMBL" id="LR824019">
    <property type="protein sequence ID" value="CAH0588229.1"/>
    <property type="molecule type" value="Genomic_DNA"/>
</dbReference>
<feature type="region of interest" description="Disordered" evidence="1">
    <location>
        <begin position="352"/>
        <end position="413"/>
    </location>
</feature>
<organism evidence="2 3">
    <name type="scientific">Chrysodeixis includens</name>
    <name type="common">Soybean looper</name>
    <name type="synonym">Pseudoplusia includens</name>
    <dbReference type="NCBI Taxonomy" id="689277"/>
    <lineage>
        <taxon>Eukaryota</taxon>
        <taxon>Metazoa</taxon>
        <taxon>Ecdysozoa</taxon>
        <taxon>Arthropoda</taxon>
        <taxon>Hexapoda</taxon>
        <taxon>Insecta</taxon>
        <taxon>Pterygota</taxon>
        <taxon>Neoptera</taxon>
        <taxon>Endopterygota</taxon>
        <taxon>Lepidoptera</taxon>
        <taxon>Glossata</taxon>
        <taxon>Ditrysia</taxon>
        <taxon>Noctuoidea</taxon>
        <taxon>Noctuidae</taxon>
        <taxon>Plusiinae</taxon>
        <taxon>Chrysodeixis</taxon>
    </lineage>
</organism>
<dbReference type="AlphaFoldDB" id="A0A9P0FV85"/>
<evidence type="ECO:0000313" key="3">
    <source>
        <dbReference type="Proteomes" id="UP001154114"/>
    </source>
</evidence>